<organism evidence="1 2">
    <name type="scientific">Brucella tritici</name>
    <dbReference type="NCBI Taxonomy" id="94626"/>
    <lineage>
        <taxon>Bacteria</taxon>
        <taxon>Pseudomonadati</taxon>
        <taxon>Pseudomonadota</taxon>
        <taxon>Alphaproteobacteria</taxon>
        <taxon>Hyphomicrobiales</taxon>
        <taxon>Brucellaceae</taxon>
        <taxon>Brucella/Ochrobactrum group</taxon>
        <taxon>Brucella</taxon>
    </lineage>
</organism>
<proteinExistence type="predicted"/>
<reference evidence="1 2" key="1">
    <citation type="submission" date="2020-04" db="EMBL/GenBank/DDBJ databases">
        <title>Whole genome sequencing of clinical and environmental type strains of Ochrobactrum.</title>
        <authorList>
            <person name="Dharne M."/>
        </authorList>
    </citation>
    <scope>NUCLEOTIDE SEQUENCE [LARGE SCALE GENOMIC DNA]</scope>
    <source>
        <strain evidence="1 2">DSM 13340</strain>
    </source>
</reference>
<gene>
    <name evidence="1" type="ORF">HGG76_05975</name>
</gene>
<protein>
    <submittedName>
        <fullName evidence="1">Uncharacterized protein</fullName>
    </submittedName>
</protein>
<dbReference type="AlphaFoldDB" id="A0A7X6FPH0"/>
<comment type="caution">
    <text evidence="1">The sequence shown here is derived from an EMBL/GenBank/DDBJ whole genome shotgun (WGS) entry which is preliminary data.</text>
</comment>
<sequence length="71" mass="7271">MDSIAINSETFTPEGRDAGGLEIGELELLFQGVGSRRVRAGSTTAISKSPVLSGITGPAISHGGQPYCIVP</sequence>
<evidence type="ECO:0000313" key="2">
    <source>
        <dbReference type="Proteomes" id="UP000558475"/>
    </source>
</evidence>
<name>A0A7X6FPH0_9HYPH</name>
<dbReference type="EMBL" id="JAAXZB010000001">
    <property type="protein sequence ID" value="NKW09441.1"/>
    <property type="molecule type" value="Genomic_DNA"/>
</dbReference>
<dbReference type="Proteomes" id="UP000558475">
    <property type="component" value="Unassembled WGS sequence"/>
</dbReference>
<accession>A0A7X6FPH0</accession>
<evidence type="ECO:0000313" key="1">
    <source>
        <dbReference type="EMBL" id="NKW09441.1"/>
    </source>
</evidence>